<feature type="region of interest" description="Disordered" evidence="1">
    <location>
        <begin position="1"/>
        <end position="62"/>
    </location>
</feature>
<feature type="compositionally biased region" description="Basic and acidic residues" evidence="1">
    <location>
        <begin position="186"/>
        <end position="211"/>
    </location>
</feature>
<sequence length="536" mass="59988">MALSKSRFCKRKHTSSQASDGEDTHPSSKRDAPPGEISPPDGIKSPAKSASELSPSQKGKQHRRLTVSQRIILWILVYIGKDFRISESGVNTETKKEYHITANVQKMVMSCAVRRMEKARRAGKTNYDLAETVSRALDRMKKLTHQHEYLDLKCSDGGPSDFRERLEWADFHVMLAEEQLENEAEMEPKKQKPQEQDKQRSRKHDVANKDQAEDEASQYPMQQSWQEATLPPGEKELPKQNVAEGPTESQSNPEQHALHTNEPASGQRLDATNISSAVARPMYVDNPRQLQPQSPMELGCFENREAAQAPSLPSALATSLPSYHELRACVDARRRSPRTTAREQLAYRGPLPSLSPVAVDTPSGPLASAAIAFSTTPSHEQFVLRILPPPVPPAPCSPLTISSPSQSTRHRGPSEYHPSGPANPFARAVQQQPSPPSFRCHERRDAIWQLPTTAFLAQDILVPSVESETTSWMQSGYYPTPAPAQAPAPSRRVARYRARIAPVIEAHVQGESALKTIMTSPRRWFRERRDDEHRWQ</sequence>
<feature type="region of interest" description="Disordered" evidence="1">
    <location>
        <begin position="394"/>
        <end position="439"/>
    </location>
</feature>
<reference evidence="3" key="1">
    <citation type="journal article" date="2021" name="BMC Genomics">
        <title>Chromosome-level genome assembly and manually-curated proteome of model necrotroph Parastagonospora nodorum Sn15 reveals a genome-wide trove of candidate effector homologs, and redundancy of virulence-related functions within an accessory chromosome.</title>
        <authorList>
            <person name="Bertazzoni S."/>
            <person name="Jones D.A.B."/>
            <person name="Phan H.T."/>
            <person name="Tan K.-C."/>
            <person name="Hane J.K."/>
        </authorList>
    </citation>
    <scope>NUCLEOTIDE SEQUENCE [LARGE SCALE GENOMIC DNA]</scope>
    <source>
        <strain evidence="3">SN15 / ATCC MYA-4574 / FGSC 10173)</strain>
    </source>
</reference>
<dbReference type="AlphaFoldDB" id="A0A7U2F4U1"/>
<gene>
    <name evidence="2" type="ORF">JI435_047580</name>
</gene>
<proteinExistence type="predicted"/>
<evidence type="ECO:0000313" key="2">
    <source>
        <dbReference type="EMBL" id="QRC98717.1"/>
    </source>
</evidence>
<feature type="region of interest" description="Disordered" evidence="1">
    <location>
        <begin position="181"/>
        <end position="269"/>
    </location>
</feature>
<dbReference type="VEuPathDB" id="FungiDB:JI435_047580"/>
<dbReference type="EMBL" id="CP069030">
    <property type="protein sequence ID" value="QRC98717.1"/>
    <property type="molecule type" value="Genomic_DNA"/>
</dbReference>
<evidence type="ECO:0000256" key="1">
    <source>
        <dbReference type="SAM" id="MobiDB-lite"/>
    </source>
</evidence>
<feature type="compositionally biased region" description="Basic and acidic residues" evidence="1">
    <location>
        <begin position="22"/>
        <end position="33"/>
    </location>
</feature>
<organism evidence="2 3">
    <name type="scientific">Phaeosphaeria nodorum (strain SN15 / ATCC MYA-4574 / FGSC 10173)</name>
    <name type="common">Glume blotch fungus</name>
    <name type="synonym">Parastagonospora nodorum</name>
    <dbReference type="NCBI Taxonomy" id="321614"/>
    <lineage>
        <taxon>Eukaryota</taxon>
        <taxon>Fungi</taxon>
        <taxon>Dikarya</taxon>
        <taxon>Ascomycota</taxon>
        <taxon>Pezizomycotina</taxon>
        <taxon>Dothideomycetes</taxon>
        <taxon>Pleosporomycetidae</taxon>
        <taxon>Pleosporales</taxon>
        <taxon>Pleosporineae</taxon>
        <taxon>Phaeosphaeriaceae</taxon>
        <taxon>Parastagonospora</taxon>
    </lineage>
</organism>
<dbReference type="Proteomes" id="UP000663193">
    <property type="component" value="Chromosome 8"/>
</dbReference>
<protein>
    <submittedName>
        <fullName evidence="2">Uncharacterized protein</fullName>
    </submittedName>
</protein>
<keyword evidence="3" id="KW-1185">Reference proteome</keyword>
<accession>A0A7U2F4U1</accession>
<evidence type="ECO:0000313" key="3">
    <source>
        <dbReference type="Proteomes" id="UP000663193"/>
    </source>
</evidence>
<name>A0A7U2F4U1_PHANO</name>